<feature type="domain" description="GP-PDE" evidence="1">
    <location>
        <begin position="1"/>
        <end position="221"/>
    </location>
</feature>
<dbReference type="InterPro" id="IPR030395">
    <property type="entry name" value="GP_PDE_dom"/>
</dbReference>
<dbReference type="EMBL" id="JABVEC010000063">
    <property type="protein sequence ID" value="MBC6471240.1"/>
    <property type="molecule type" value="Genomic_DNA"/>
</dbReference>
<accession>A0ABR7M2J4</accession>
<dbReference type="RefSeq" id="WP_187248280.1">
    <property type="nucleotide sequence ID" value="NZ_BAAAOK010000011.1"/>
</dbReference>
<dbReference type="InterPro" id="IPR017946">
    <property type="entry name" value="PLC-like_Pdiesterase_TIM-brl"/>
</dbReference>
<proteinExistence type="predicted"/>
<comment type="caution">
    <text evidence="2">The sequence shown here is derived from an EMBL/GenBank/DDBJ whole genome shotgun (WGS) entry which is preliminary data.</text>
</comment>
<keyword evidence="3" id="KW-1185">Reference proteome</keyword>
<organism evidence="2 3">
    <name type="scientific">Actinomadura alba</name>
    <dbReference type="NCBI Taxonomy" id="406431"/>
    <lineage>
        <taxon>Bacteria</taxon>
        <taxon>Bacillati</taxon>
        <taxon>Actinomycetota</taxon>
        <taxon>Actinomycetes</taxon>
        <taxon>Streptosporangiales</taxon>
        <taxon>Thermomonosporaceae</taxon>
        <taxon>Actinomadura</taxon>
    </lineage>
</organism>
<dbReference type="PROSITE" id="PS51704">
    <property type="entry name" value="GP_PDE"/>
    <property type="match status" value="1"/>
</dbReference>
<dbReference type="Pfam" id="PF03009">
    <property type="entry name" value="GDPD"/>
    <property type="match status" value="2"/>
</dbReference>
<dbReference type="SUPFAM" id="SSF51695">
    <property type="entry name" value="PLC-like phosphodiesterases"/>
    <property type="match status" value="1"/>
</dbReference>
<evidence type="ECO:0000313" key="2">
    <source>
        <dbReference type="EMBL" id="MBC6471240.1"/>
    </source>
</evidence>
<name>A0ABR7M2J4_9ACTN</name>
<dbReference type="CDD" id="cd08556">
    <property type="entry name" value="GDPD"/>
    <property type="match status" value="1"/>
</dbReference>
<protein>
    <submittedName>
        <fullName evidence="2">Glycerophosphodiester phosphodiesterase</fullName>
    </submittedName>
</protein>
<dbReference type="PANTHER" id="PTHR46211:SF1">
    <property type="entry name" value="GLYCEROPHOSPHODIESTER PHOSPHODIESTERASE, CYTOPLASMIC"/>
    <property type="match status" value="1"/>
</dbReference>
<reference evidence="2 3" key="1">
    <citation type="submission" date="2020-06" db="EMBL/GenBank/DDBJ databases">
        <title>Actinomadura xiongansis sp. nov., isolated from soil of Baiyangdian.</title>
        <authorList>
            <person name="Zhang X."/>
        </authorList>
    </citation>
    <scope>NUCLEOTIDE SEQUENCE [LARGE SCALE GENOMIC DNA]</scope>
    <source>
        <strain evidence="2 3">HBUM206468</strain>
    </source>
</reference>
<evidence type="ECO:0000259" key="1">
    <source>
        <dbReference type="PROSITE" id="PS51704"/>
    </source>
</evidence>
<dbReference type="Proteomes" id="UP000805614">
    <property type="component" value="Unassembled WGS sequence"/>
</dbReference>
<dbReference type="Gene3D" id="3.20.20.190">
    <property type="entry name" value="Phosphatidylinositol (PI) phosphodiesterase"/>
    <property type="match status" value="1"/>
</dbReference>
<evidence type="ECO:0000313" key="3">
    <source>
        <dbReference type="Proteomes" id="UP000805614"/>
    </source>
</evidence>
<gene>
    <name evidence="2" type="ORF">HKK74_38020</name>
</gene>
<sequence>MTAISVHRTDSAGADFFETAVASGAEYVEIDVRRTGDGEIVVRHDPHVNGTVLAEASYAEVCAAAGHRVPRVSEAMEGIAGRIRGHLDLKEEGIELDVAELGLRILGPGNFVVTSREPASIKLISRNHPEVRTALSIGRGLWERGALRDFSPLAALRGCGADWVAINHRLARLGVLRQCAREGIPAMVWTVNTERLMRRFLADPAVAVLITDRPDEAVRLRDGR</sequence>
<dbReference type="PANTHER" id="PTHR46211">
    <property type="entry name" value="GLYCEROPHOSPHORYL DIESTER PHOSPHODIESTERASE"/>
    <property type="match status" value="1"/>
</dbReference>